<dbReference type="InterPro" id="IPR027417">
    <property type="entry name" value="P-loop_NTPase"/>
</dbReference>
<organism evidence="7 8">
    <name type="scientific">Nocardia stercoris</name>
    <dbReference type="NCBI Taxonomy" id="2483361"/>
    <lineage>
        <taxon>Bacteria</taxon>
        <taxon>Bacillati</taxon>
        <taxon>Actinomycetota</taxon>
        <taxon>Actinomycetes</taxon>
        <taxon>Mycobacteriales</taxon>
        <taxon>Nocardiaceae</taxon>
        <taxon>Nocardia</taxon>
    </lineage>
</organism>
<dbReference type="AlphaFoldDB" id="A0A3M2KY68"/>
<evidence type="ECO:0000256" key="5">
    <source>
        <dbReference type="SAM" id="MobiDB-lite"/>
    </source>
</evidence>
<dbReference type="InterPro" id="IPR003593">
    <property type="entry name" value="AAA+_ATPase"/>
</dbReference>
<dbReference type="Proteomes" id="UP000279275">
    <property type="component" value="Unassembled WGS sequence"/>
</dbReference>
<dbReference type="PROSITE" id="PS50893">
    <property type="entry name" value="ABC_TRANSPORTER_2"/>
    <property type="match status" value="1"/>
</dbReference>
<dbReference type="PANTHER" id="PTHR43335:SF11">
    <property type="entry name" value="ABC TRANSPORTER RELATED"/>
    <property type="match status" value="1"/>
</dbReference>
<evidence type="ECO:0000259" key="6">
    <source>
        <dbReference type="PROSITE" id="PS50893"/>
    </source>
</evidence>
<evidence type="ECO:0000313" key="7">
    <source>
        <dbReference type="EMBL" id="RMI30412.1"/>
    </source>
</evidence>
<comment type="caution">
    <text evidence="7">The sequence shown here is derived from an EMBL/GenBank/DDBJ whole genome shotgun (WGS) entry which is preliminary data.</text>
</comment>
<feature type="compositionally biased region" description="Basic residues" evidence="5">
    <location>
        <begin position="28"/>
        <end position="40"/>
    </location>
</feature>
<dbReference type="SMART" id="SM00382">
    <property type="entry name" value="AAA"/>
    <property type="match status" value="1"/>
</dbReference>
<comment type="similarity">
    <text evidence="1">Belongs to the ABC transporter superfamily.</text>
</comment>
<dbReference type="GO" id="GO:0005524">
    <property type="term" value="F:ATP binding"/>
    <property type="evidence" value="ECO:0007669"/>
    <property type="project" value="UniProtKB-KW"/>
</dbReference>
<evidence type="ECO:0000256" key="1">
    <source>
        <dbReference type="ARBA" id="ARBA00005417"/>
    </source>
</evidence>
<dbReference type="CDD" id="cd03230">
    <property type="entry name" value="ABC_DR_subfamily_A"/>
    <property type="match status" value="1"/>
</dbReference>
<gene>
    <name evidence="7" type="ORF">EBN03_22535</name>
</gene>
<dbReference type="Gene3D" id="3.40.50.300">
    <property type="entry name" value="P-loop containing nucleotide triphosphate hydrolases"/>
    <property type="match status" value="1"/>
</dbReference>
<dbReference type="EMBL" id="RFFH01000010">
    <property type="protein sequence ID" value="RMI30412.1"/>
    <property type="molecule type" value="Genomic_DNA"/>
</dbReference>
<proteinExistence type="inferred from homology"/>
<dbReference type="GO" id="GO:0016887">
    <property type="term" value="F:ATP hydrolysis activity"/>
    <property type="evidence" value="ECO:0007669"/>
    <property type="project" value="InterPro"/>
</dbReference>
<evidence type="ECO:0000313" key="8">
    <source>
        <dbReference type="Proteomes" id="UP000279275"/>
    </source>
</evidence>
<keyword evidence="8" id="KW-1185">Reference proteome</keyword>
<feature type="domain" description="ABC transporter" evidence="6">
    <location>
        <begin position="53"/>
        <end position="273"/>
    </location>
</feature>
<dbReference type="Pfam" id="PF00005">
    <property type="entry name" value="ABC_tran"/>
    <property type="match status" value="1"/>
</dbReference>
<accession>A0A3M2KY68</accession>
<keyword evidence="3" id="KW-0547">Nucleotide-binding</keyword>
<sequence>MLDQHLPGPRHQVLAQSGVGAAGTARHADRRHRLPGVRPRRCGGAVTTVDPRIEVRGAGVRFGDFQALRDVNWSLDGTGVVGLIGLNGAGKTTLIRSILGLQELDAGSIEIPIGRDAIGFCPDTPGFEPWLTATEVLAQSAALGGHVAGETAYAPADALRIVGLDRAGHRRTAGFSRGMLQRLGIAAALVRDPQVLILDEPTSALDPEGRQTVLDLIRTLGEHRTVVFSSHLLADVEDLTQEILVLNRGETVYSGRTEDFLKQHASDPTIEVRFADGRVRKAAKPEWESLLSAAASEAGQIDEIRTDLPSLSEAFFAAIGDTPEPVGEKS</sequence>
<name>A0A3M2KY68_9NOCA</name>
<feature type="region of interest" description="Disordered" evidence="5">
    <location>
        <begin position="15"/>
        <end position="40"/>
    </location>
</feature>
<protein>
    <submittedName>
        <fullName evidence="7">ABC transporter ATP-binding protein</fullName>
    </submittedName>
</protein>
<evidence type="ECO:0000256" key="3">
    <source>
        <dbReference type="ARBA" id="ARBA00022741"/>
    </source>
</evidence>
<dbReference type="PANTHER" id="PTHR43335">
    <property type="entry name" value="ABC TRANSPORTER, ATP-BINDING PROTEIN"/>
    <property type="match status" value="1"/>
</dbReference>
<evidence type="ECO:0000256" key="2">
    <source>
        <dbReference type="ARBA" id="ARBA00022448"/>
    </source>
</evidence>
<dbReference type="InterPro" id="IPR003439">
    <property type="entry name" value="ABC_transporter-like_ATP-bd"/>
</dbReference>
<reference evidence="7 8" key="1">
    <citation type="submission" date="2018-10" db="EMBL/GenBank/DDBJ databases">
        <title>Isolation from cow dung.</title>
        <authorList>
            <person name="Ling L."/>
        </authorList>
    </citation>
    <scope>NUCLEOTIDE SEQUENCE [LARGE SCALE GENOMIC DNA]</scope>
    <source>
        <strain evidence="7 8">NEAU-LL90</strain>
    </source>
</reference>
<keyword evidence="2" id="KW-0813">Transport</keyword>
<evidence type="ECO:0000256" key="4">
    <source>
        <dbReference type="ARBA" id="ARBA00022840"/>
    </source>
</evidence>
<dbReference type="SUPFAM" id="SSF52540">
    <property type="entry name" value="P-loop containing nucleoside triphosphate hydrolases"/>
    <property type="match status" value="1"/>
</dbReference>
<keyword evidence="4 7" id="KW-0067">ATP-binding</keyword>